<protein>
    <submittedName>
        <fullName evidence="1">Uncharacterized protein</fullName>
    </submittedName>
</protein>
<name>A0ABV0SKT9_9TELE</name>
<gene>
    <name evidence="1" type="ORF">ILYODFUR_013123</name>
</gene>
<sequence>MVSDYVNLLFGELFQSEEEADIQASRFVVGVCVYVLRSAAFNPIVGVVRVQAGEDYGIRGRCDMRWPICSRGPSLAGMSEVAMVMEKWSRFGVPTQSRPAFRFVSTKAGS</sequence>
<keyword evidence="2" id="KW-1185">Reference proteome</keyword>
<accession>A0ABV0SKT9</accession>
<evidence type="ECO:0000313" key="2">
    <source>
        <dbReference type="Proteomes" id="UP001482620"/>
    </source>
</evidence>
<dbReference type="Proteomes" id="UP001482620">
    <property type="component" value="Unassembled WGS sequence"/>
</dbReference>
<comment type="caution">
    <text evidence="1">The sequence shown here is derived from an EMBL/GenBank/DDBJ whole genome shotgun (WGS) entry which is preliminary data.</text>
</comment>
<dbReference type="EMBL" id="JAHRIQ010001055">
    <property type="protein sequence ID" value="MEQ2221185.1"/>
    <property type="molecule type" value="Genomic_DNA"/>
</dbReference>
<reference evidence="1 2" key="1">
    <citation type="submission" date="2021-06" db="EMBL/GenBank/DDBJ databases">
        <authorList>
            <person name="Palmer J.M."/>
        </authorList>
    </citation>
    <scope>NUCLEOTIDE SEQUENCE [LARGE SCALE GENOMIC DNA]</scope>
    <source>
        <strain evidence="2">if_2019</strain>
        <tissue evidence="1">Muscle</tissue>
    </source>
</reference>
<proteinExistence type="predicted"/>
<evidence type="ECO:0000313" key="1">
    <source>
        <dbReference type="EMBL" id="MEQ2221185.1"/>
    </source>
</evidence>
<organism evidence="1 2">
    <name type="scientific">Ilyodon furcidens</name>
    <name type="common">goldbreast splitfin</name>
    <dbReference type="NCBI Taxonomy" id="33524"/>
    <lineage>
        <taxon>Eukaryota</taxon>
        <taxon>Metazoa</taxon>
        <taxon>Chordata</taxon>
        <taxon>Craniata</taxon>
        <taxon>Vertebrata</taxon>
        <taxon>Euteleostomi</taxon>
        <taxon>Actinopterygii</taxon>
        <taxon>Neopterygii</taxon>
        <taxon>Teleostei</taxon>
        <taxon>Neoteleostei</taxon>
        <taxon>Acanthomorphata</taxon>
        <taxon>Ovalentaria</taxon>
        <taxon>Atherinomorphae</taxon>
        <taxon>Cyprinodontiformes</taxon>
        <taxon>Goodeidae</taxon>
        <taxon>Ilyodon</taxon>
    </lineage>
</organism>